<evidence type="ECO:0000256" key="3">
    <source>
        <dbReference type="ARBA" id="ARBA00004613"/>
    </source>
</evidence>
<evidence type="ECO:0000259" key="14">
    <source>
        <dbReference type="SMART" id="SM00458"/>
    </source>
</evidence>
<dbReference type="InterPro" id="IPR000772">
    <property type="entry name" value="Ricin_B_lectin"/>
</dbReference>
<dbReference type="SUPFAM" id="SSF50370">
    <property type="entry name" value="Ricin B-like lectins"/>
    <property type="match status" value="1"/>
</dbReference>
<evidence type="ECO:0000256" key="11">
    <source>
        <dbReference type="ARBA" id="ARBA00023180"/>
    </source>
</evidence>
<dbReference type="Pfam" id="PF16499">
    <property type="entry name" value="Melibiase_2"/>
    <property type="match status" value="1"/>
</dbReference>
<sequence length="619" mass="67228">MHLRYFENGAGKQTFQPELRRSLSAVSTLIRRGPCAGLRIAIPGSRFRIHKLDQATHSVPLSSTIFNLIYQQSMLPPPTTRWAVPARMASLLILPLLSVHASVEDPKLLPTPPMGFNNWARFECDLNETLFTDTAQSMVSRGLLSAGYNRLNLDDCWMTHERAADGALQWNATLFPHGIPWLADFAHGHGFHLGIYEDSGNATCGGYPGSYGFEKKDAETFASWGIDYLKLDGCNVYPNMGRSLAEEYKLRYGQWHQILSAMEDPLIFSESAPAYFADNKTEWASVMDWIPYYGELARHSTDVLVYVGEGSAWDSIMVNYHYQTLLVRYQKPGYYNDPDFLIPDHPGLTDAEKRSHFALWASFGAPLIISAYIPDLSDEDIHFLSNKDLIAVDQDPLAQQAALVSRDGTFDVLTRSLANGDRLLTVLNTGSSSAKLSISLARLGLKEKCLYKARDLWTGKSSTIHNSVDVSLDSHATAVYRITPGRGCTSVTPTGMILNTVSGHCLTASSSGVAFEACNAADTQVWSVSGSGTKVTVSPLSNPAKCLAADGSSVDLVGCKGGDGTVWSHAITGHLQNANGNCLTESGGQGTLAGCELLHSGQILSLPSGVHVVEGSGKK</sequence>
<keyword evidence="16" id="KW-1185">Reference proteome</keyword>
<proteinExistence type="inferred from homology"/>
<dbReference type="InterPro" id="IPR035992">
    <property type="entry name" value="Ricin_B-like_lectins"/>
</dbReference>
<evidence type="ECO:0000256" key="12">
    <source>
        <dbReference type="ARBA" id="ARBA00023295"/>
    </source>
</evidence>
<dbReference type="STRING" id="104259.A0A0F7TTB1"/>
<dbReference type="GO" id="GO:0005576">
    <property type="term" value="C:extracellular region"/>
    <property type="evidence" value="ECO:0007669"/>
    <property type="project" value="UniProtKB-SubCell"/>
</dbReference>
<dbReference type="GO" id="GO:0005975">
    <property type="term" value="P:carbohydrate metabolic process"/>
    <property type="evidence" value="ECO:0007669"/>
    <property type="project" value="InterPro"/>
</dbReference>
<dbReference type="PANTHER" id="PTHR11452">
    <property type="entry name" value="ALPHA-GALACTOSIDASE/ALPHA-N-ACETYLGALACTOSAMINIDASE"/>
    <property type="match status" value="1"/>
</dbReference>
<dbReference type="InterPro" id="IPR002241">
    <property type="entry name" value="Glyco_hydro_27"/>
</dbReference>
<evidence type="ECO:0000256" key="1">
    <source>
        <dbReference type="ARBA" id="ARBA00001255"/>
    </source>
</evidence>
<dbReference type="GO" id="GO:0004557">
    <property type="term" value="F:alpha-galactosidase activity"/>
    <property type="evidence" value="ECO:0007669"/>
    <property type="project" value="UniProtKB-EC"/>
</dbReference>
<evidence type="ECO:0000256" key="6">
    <source>
        <dbReference type="ARBA" id="ARBA00022525"/>
    </source>
</evidence>
<gene>
    <name evidence="15" type="ORF">PMG11_06956</name>
</gene>
<keyword evidence="8" id="KW-0430">Lectin</keyword>
<comment type="function">
    <text evidence="2">Hydrolyzes a variety of simple alpha-D-galactoside as well as more complex molecules such as oligosaccharides and polysaccharides.</text>
</comment>
<protein>
    <recommendedName>
        <fullName evidence="5 13">Alpha-galactosidase</fullName>
        <ecNumber evidence="5 13">3.2.1.22</ecNumber>
    </recommendedName>
    <alternativeName>
        <fullName evidence="13">Melibiase</fullName>
    </alternativeName>
</protein>
<dbReference type="CDD" id="cd14792">
    <property type="entry name" value="GH27"/>
    <property type="match status" value="1"/>
</dbReference>
<evidence type="ECO:0000256" key="2">
    <source>
        <dbReference type="ARBA" id="ARBA00003969"/>
    </source>
</evidence>
<dbReference type="InterPro" id="IPR013780">
    <property type="entry name" value="Glyco_hydro_b"/>
</dbReference>
<keyword evidence="12 13" id="KW-0326">Glycosidase</keyword>
<evidence type="ECO:0000256" key="8">
    <source>
        <dbReference type="ARBA" id="ARBA00022734"/>
    </source>
</evidence>
<dbReference type="PANTHER" id="PTHR11452:SF91">
    <property type="entry name" value="ALPHA-GALACTOSIDASE A-RELATED"/>
    <property type="match status" value="1"/>
</dbReference>
<evidence type="ECO:0000256" key="7">
    <source>
        <dbReference type="ARBA" id="ARBA00022729"/>
    </source>
</evidence>
<evidence type="ECO:0000256" key="10">
    <source>
        <dbReference type="ARBA" id="ARBA00023157"/>
    </source>
</evidence>
<keyword evidence="9 13" id="KW-0378">Hydrolase</keyword>
<evidence type="ECO:0000256" key="4">
    <source>
        <dbReference type="ARBA" id="ARBA00009743"/>
    </source>
</evidence>
<dbReference type="InterPro" id="IPR013785">
    <property type="entry name" value="Aldolase_TIM"/>
</dbReference>
<reference evidence="16" key="1">
    <citation type="journal article" date="2015" name="Genome Announc.">
        <title>Draft genome sequence of the fungus Penicillium brasilianum MG11.</title>
        <authorList>
            <person name="Horn F."/>
            <person name="Linde J."/>
            <person name="Mattern D.J."/>
            <person name="Walther G."/>
            <person name="Guthke R."/>
            <person name="Brakhage A.A."/>
            <person name="Valiante V."/>
        </authorList>
    </citation>
    <scope>NUCLEOTIDE SEQUENCE [LARGE SCALE GENOMIC DNA]</scope>
    <source>
        <strain evidence="16">MG11</strain>
    </source>
</reference>
<comment type="similarity">
    <text evidence="4 13">Belongs to the glycosyl hydrolase 27 family.</text>
</comment>
<dbReference type="Proteomes" id="UP000042958">
    <property type="component" value="Unassembled WGS sequence"/>
</dbReference>
<dbReference type="InterPro" id="IPR017853">
    <property type="entry name" value="GH"/>
</dbReference>
<dbReference type="OrthoDB" id="5795902at2759"/>
<evidence type="ECO:0000256" key="13">
    <source>
        <dbReference type="RuleBase" id="RU361168"/>
    </source>
</evidence>
<dbReference type="InterPro" id="IPR041233">
    <property type="entry name" value="Melibiase_C"/>
</dbReference>
<dbReference type="FunFam" id="3.20.20.70:FF:000177">
    <property type="entry name" value="Alpha-galactosidase"/>
    <property type="match status" value="1"/>
</dbReference>
<evidence type="ECO:0000313" key="16">
    <source>
        <dbReference type="Proteomes" id="UP000042958"/>
    </source>
</evidence>
<dbReference type="SUPFAM" id="SSF51011">
    <property type="entry name" value="Glycosyl hydrolase domain"/>
    <property type="match status" value="1"/>
</dbReference>
<dbReference type="Pfam" id="PF17801">
    <property type="entry name" value="Melibiase_C"/>
    <property type="match status" value="1"/>
</dbReference>
<evidence type="ECO:0000256" key="9">
    <source>
        <dbReference type="ARBA" id="ARBA00022801"/>
    </source>
</evidence>
<keyword evidence="11" id="KW-0325">Glycoprotein</keyword>
<organism evidence="15 16">
    <name type="scientific">Penicillium brasilianum</name>
    <dbReference type="NCBI Taxonomy" id="104259"/>
    <lineage>
        <taxon>Eukaryota</taxon>
        <taxon>Fungi</taxon>
        <taxon>Dikarya</taxon>
        <taxon>Ascomycota</taxon>
        <taxon>Pezizomycotina</taxon>
        <taxon>Eurotiomycetes</taxon>
        <taxon>Eurotiomycetidae</taxon>
        <taxon>Eurotiales</taxon>
        <taxon>Aspergillaceae</taxon>
        <taxon>Penicillium</taxon>
    </lineage>
</organism>
<dbReference type="Gene3D" id="2.80.10.50">
    <property type="match status" value="1"/>
</dbReference>
<evidence type="ECO:0000256" key="5">
    <source>
        <dbReference type="ARBA" id="ARBA00012755"/>
    </source>
</evidence>
<dbReference type="EC" id="3.2.1.22" evidence="5 13"/>
<keyword evidence="7" id="KW-0732">Signal</keyword>
<evidence type="ECO:0000313" key="15">
    <source>
        <dbReference type="EMBL" id="CEJ58292.1"/>
    </source>
</evidence>
<dbReference type="EMBL" id="CDHK01000006">
    <property type="protein sequence ID" value="CEJ58292.1"/>
    <property type="molecule type" value="Genomic_DNA"/>
</dbReference>
<dbReference type="Gene3D" id="2.60.40.1180">
    <property type="entry name" value="Golgi alpha-mannosidase II"/>
    <property type="match status" value="1"/>
</dbReference>
<dbReference type="PROSITE" id="PS50231">
    <property type="entry name" value="RICIN_B_LECTIN"/>
    <property type="match status" value="1"/>
</dbReference>
<dbReference type="SMART" id="SM00458">
    <property type="entry name" value="RICIN"/>
    <property type="match status" value="1"/>
</dbReference>
<dbReference type="Gene3D" id="3.20.20.70">
    <property type="entry name" value="Aldolase class I"/>
    <property type="match status" value="1"/>
</dbReference>
<dbReference type="PRINTS" id="PR00740">
    <property type="entry name" value="GLHYDRLASE27"/>
</dbReference>
<keyword evidence="6" id="KW-0964">Secreted</keyword>
<feature type="domain" description="Ricin B lectin" evidence="14">
    <location>
        <begin position="492"/>
        <end position="607"/>
    </location>
</feature>
<accession>A0A0F7TTB1</accession>
<comment type="subcellular location">
    <subcellularLocation>
        <location evidence="3">Secreted</location>
    </subcellularLocation>
</comment>
<dbReference type="GO" id="GO:0030246">
    <property type="term" value="F:carbohydrate binding"/>
    <property type="evidence" value="ECO:0007669"/>
    <property type="project" value="UniProtKB-KW"/>
</dbReference>
<dbReference type="Pfam" id="PF00652">
    <property type="entry name" value="Ricin_B_lectin"/>
    <property type="match status" value="1"/>
</dbReference>
<dbReference type="SUPFAM" id="SSF51445">
    <property type="entry name" value="(Trans)glycosidases"/>
    <property type="match status" value="1"/>
</dbReference>
<name>A0A0F7TTB1_PENBI</name>
<keyword evidence="10 13" id="KW-1015">Disulfide bond</keyword>
<comment type="catalytic activity">
    <reaction evidence="1 13">
        <text>Hydrolysis of terminal, non-reducing alpha-D-galactose residues in alpha-D-galactosides, including galactose oligosaccharides, galactomannans and galactolipids.</text>
        <dbReference type="EC" id="3.2.1.22"/>
    </reaction>
</comment>
<dbReference type="AlphaFoldDB" id="A0A0F7TTB1"/>